<sequence>MGPRGFTLPSAKTDSAKAARSAFYCELCQKGYSRMNEFEAHESSYDHQHRKRLKDMKEMQRQVQTSGRKEEKGPLMSIKLGGSSTKPTGGGGGFKKGGFKNAFAPVGADENVKKEDDDVDSAFTRRPSVAKDEKPTEDEDSDITDQEDYYDPRKPTGCMPGCGNAVIANYSQL</sequence>
<evidence type="ECO:0000256" key="4">
    <source>
        <dbReference type="PROSITE-ProRule" id="PRU00042"/>
    </source>
</evidence>
<gene>
    <name evidence="7" type="ORF">LTR24_007525</name>
</gene>
<name>A0ABR0K343_9EURO</name>
<dbReference type="SUPFAM" id="SSF57667">
    <property type="entry name" value="beta-beta-alpha zinc fingers"/>
    <property type="match status" value="1"/>
</dbReference>
<feature type="domain" description="C2H2-type" evidence="6">
    <location>
        <begin position="23"/>
        <end position="52"/>
    </location>
</feature>
<keyword evidence="2 4" id="KW-0863">Zinc-finger</keyword>
<keyword evidence="3" id="KW-0862">Zinc</keyword>
<dbReference type="Pfam" id="PF12171">
    <property type="entry name" value="zf-C2H2_jaz"/>
    <property type="match status" value="1"/>
</dbReference>
<protein>
    <recommendedName>
        <fullName evidence="6">C2H2-type domain-containing protein</fullName>
    </recommendedName>
</protein>
<dbReference type="InterPro" id="IPR013087">
    <property type="entry name" value="Znf_C2H2_type"/>
</dbReference>
<feature type="region of interest" description="Disordered" evidence="5">
    <location>
        <begin position="41"/>
        <end position="162"/>
    </location>
</feature>
<evidence type="ECO:0000259" key="6">
    <source>
        <dbReference type="PROSITE" id="PS50157"/>
    </source>
</evidence>
<accession>A0ABR0K343</accession>
<comment type="caution">
    <text evidence="7">The sequence shown here is derived from an EMBL/GenBank/DDBJ whole genome shotgun (WGS) entry which is preliminary data.</text>
</comment>
<dbReference type="EMBL" id="JAVRRG010000114">
    <property type="protein sequence ID" value="KAK5084165.1"/>
    <property type="molecule type" value="Genomic_DNA"/>
</dbReference>
<dbReference type="Proteomes" id="UP001345013">
    <property type="component" value="Unassembled WGS sequence"/>
</dbReference>
<dbReference type="PROSITE" id="PS50157">
    <property type="entry name" value="ZINC_FINGER_C2H2_2"/>
    <property type="match status" value="1"/>
</dbReference>
<keyword evidence="1" id="KW-0479">Metal-binding</keyword>
<evidence type="ECO:0000256" key="3">
    <source>
        <dbReference type="ARBA" id="ARBA00022833"/>
    </source>
</evidence>
<feature type="compositionally biased region" description="Acidic residues" evidence="5">
    <location>
        <begin position="135"/>
        <end position="149"/>
    </location>
</feature>
<dbReference type="InterPro" id="IPR036236">
    <property type="entry name" value="Znf_C2H2_sf"/>
</dbReference>
<reference evidence="7 8" key="1">
    <citation type="submission" date="2023-08" db="EMBL/GenBank/DDBJ databases">
        <title>Black Yeasts Isolated from many extreme environments.</title>
        <authorList>
            <person name="Coleine C."/>
            <person name="Stajich J.E."/>
            <person name="Selbmann L."/>
        </authorList>
    </citation>
    <scope>NUCLEOTIDE SEQUENCE [LARGE SCALE GENOMIC DNA]</scope>
    <source>
        <strain evidence="7 8">CCFEE 5885</strain>
    </source>
</reference>
<dbReference type="PANTHER" id="PTHR47251">
    <property type="entry name" value="FINGER DOMAIN PROTEIN, PUTATIVE (AFU_ORTHOLOGUE AFUA_3G04180)-RELATED"/>
    <property type="match status" value="1"/>
</dbReference>
<dbReference type="PANTHER" id="PTHR47251:SF1">
    <property type="entry name" value="FINGER DOMAIN PROTEIN, PUTATIVE (AFU_ORTHOLOGUE AFUA_3G04180)-RELATED"/>
    <property type="match status" value="1"/>
</dbReference>
<evidence type="ECO:0000256" key="5">
    <source>
        <dbReference type="SAM" id="MobiDB-lite"/>
    </source>
</evidence>
<dbReference type="PROSITE" id="PS00028">
    <property type="entry name" value="ZINC_FINGER_C2H2_1"/>
    <property type="match status" value="1"/>
</dbReference>
<evidence type="ECO:0000313" key="7">
    <source>
        <dbReference type="EMBL" id="KAK5084165.1"/>
    </source>
</evidence>
<proteinExistence type="predicted"/>
<dbReference type="Gene3D" id="3.30.160.60">
    <property type="entry name" value="Classic Zinc Finger"/>
    <property type="match status" value="1"/>
</dbReference>
<evidence type="ECO:0000313" key="8">
    <source>
        <dbReference type="Proteomes" id="UP001345013"/>
    </source>
</evidence>
<organism evidence="7 8">
    <name type="scientific">Lithohypha guttulata</name>
    <dbReference type="NCBI Taxonomy" id="1690604"/>
    <lineage>
        <taxon>Eukaryota</taxon>
        <taxon>Fungi</taxon>
        <taxon>Dikarya</taxon>
        <taxon>Ascomycota</taxon>
        <taxon>Pezizomycotina</taxon>
        <taxon>Eurotiomycetes</taxon>
        <taxon>Chaetothyriomycetidae</taxon>
        <taxon>Chaetothyriales</taxon>
        <taxon>Trichomeriaceae</taxon>
        <taxon>Lithohypha</taxon>
    </lineage>
</organism>
<evidence type="ECO:0000256" key="2">
    <source>
        <dbReference type="ARBA" id="ARBA00022771"/>
    </source>
</evidence>
<dbReference type="InterPro" id="IPR022755">
    <property type="entry name" value="Znf_C2H2_jaz"/>
</dbReference>
<evidence type="ECO:0000256" key="1">
    <source>
        <dbReference type="ARBA" id="ARBA00022723"/>
    </source>
</evidence>
<keyword evidence="8" id="KW-1185">Reference proteome</keyword>